<sequence>MEEHERQKSQDKQPILPPLPPKTWRENLVHTLPYYTGPYSVGYLEIELPAEKPRTFSHIRRDNRHALQLDTVLFSVFYPTNADPKAEHRPPWLPRPRVPTCKGYSKLYNVPNFPMTTYMAFTCMFTKLPAFRNAGLATKSPTSTQETTESGKPKFPVVIFSHGLGGSRTMCSTICGDLASYGFVVVAMEHRDGSGARTYVNVPPDRNSPELSQDEGSITEAALKEQSMGAQKDEKPKRVESYMVDYIFPKENALDTSPHNELGVDHELREAQIEMRLAEVEEAFRVLQIINSGDPNNTVKHRNLRKKPNRGSSSRGLDGIDWADWKDSLGLENVTAMGHSFGGATTVQILRLDDRFHWIGQGILLDAWGPAAPEVKPESEQKITKPLLSIGSEAFMHWNDNFSKIDGICKEAKDCGALCWMLTVRGSTHLSQTDFAVLYPKWMSNLVKTLIHPLRGIYLTIAPSLEFLKLVLPPQQTTTYDTSGWVDEGLLRRSHPDSQISSAHKPDEKWIAARLKIDHELQIRMQGWWARRRQRRQQAGGGDHVPRDVRGQPLFGLQTWGPGEEIWVHMCPTQDEVERRREEQEPSGGMPLDGDQDHDDVRRPEPMMRCPTT</sequence>
<reference evidence="7" key="1">
    <citation type="submission" date="2014-12" db="EMBL/GenBank/DDBJ databases">
        <title>Genome Sequence of Valsa Canker Pathogens Uncovers a Specific Adaption of Colonization on Woody Bark.</title>
        <authorList>
            <person name="Yin Z."/>
            <person name="Liu H."/>
            <person name="Gao X."/>
            <person name="Li Z."/>
            <person name="Song N."/>
            <person name="Ke X."/>
            <person name="Dai Q."/>
            <person name="Wu Y."/>
            <person name="Sun Y."/>
            <person name="Xu J.-R."/>
            <person name="Kang Z.K."/>
            <person name="Wang L."/>
            <person name="Huang L."/>
        </authorList>
    </citation>
    <scope>NUCLEOTIDE SEQUENCE [LARGE SCALE GENOMIC DNA]</scope>
    <source>
        <strain evidence="7">03-8</strain>
    </source>
</reference>
<keyword evidence="3 4" id="KW-0443">Lipid metabolism</keyword>
<dbReference type="InterPro" id="IPR016715">
    <property type="entry name" value="PAF_acetylhydro_eukaryote"/>
</dbReference>
<feature type="active site" description="Charge relay system" evidence="5">
    <location>
        <position position="429"/>
    </location>
</feature>
<dbReference type="InterPro" id="IPR029058">
    <property type="entry name" value="AB_hydrolase_fold"/>
</dbReference>
<feature type="region of interest" description="Disordered" evidence="6">
    <location>
        <begin position="197"/>
        <end position="216"/>
    </location>
</feature>
<comment type="catalytic activity">
    <reaction evidence="4">
        <text>a 1-O-alkyl-2-acetyl-sn-glycero-3-phosphocholine + H2O = a 1-O-alkyl-sn-glycero-3-phosphocholine + acetate + H(+)</text>
        <dbReference type="Rhea" id="RHEA:17777"/>
        <dbReference type="ChEBI" id="CHEBI:15377"/>
        <dbReference type="ChEBI" id="CHEBI:15378"/>
        <dbReference type="ChEBI" id="CHEBI:30089"/>
        <dbReference type="ChEBI" id="CHEBI:30909"/>
        <dbReference type="ChEBI" id="CHEBI:36707"/>
        <dbReference type="EC" id="3.1.1.47"/>
    </reaction>
</comment>
<dbReference type="GO" id="GO:0016042">
    <property type="term" value="P:lipid catabolic process"/>
    <property type="evidence" value="ECO:0007669"/>
    <property type="project" value="UniProtKB-KW"/>
</dbReference>
<evidence type="ECO:0000256" key="1">
    <source>
        <dbReference type="ARBA" id="ARBA00022801"/>
    </source>
</evidence>
<dbReference type="Proteomes" id="UP000078559">
    <property type="component" value="Chromosome 6"/>
</dbReference>
<feature type="active site" description="Nucleophile" evidence="5">
    <location>
        <position position="340"/>
    </location>
</feature>
<dbReference type="EMBL" id="CM003103">
    <property type="protein sequence ID" value="KUI70383.1"/>
    <property type="molecule type" value="Genomic_DNA"/>
</dbReference>
<dbReference type="PANTHER" id="PTHR10272">
    <property type="entry name" value="PLATELET-ACTIVATING FACTOR ACETYLHYDROLASE"/>
    <property type="match status" value="1"/>
</dbReference>
<feature type="region of interest" description="Disordered" evidence="6">
    <location>
        <begin position="573"/>
        <end position="613"/>
    </location>
</feature>
<feature type="active site" description="Charge relay system" evidence="5">
    <location>
        <position position="366"/>
    </location>
</feature>
<comment type="similarity">
    <text evidence="4">Belongs to the serine esterase family.</text>
</comment>
<dbReference type="EC" id="3.1.1.47" evidence="4"/>
<keyword evidence="2 4" id="KW-0442">Lipid degradation</keyword>
<dbReference type="PANTHER" id="PTHR10272:SF0">
    <property type="entry name" value="PLATELET-ACTIVATING FACTOR ACETYLHYDROLASE"/>
    <property type="match status" value="1"/>
</dbReference>
<feature type="compositionally biased region" description="Basic and acidic residues" evidence="6">
    <location>
        <begin position="1"/>
        <end position="11"/>
    </location>
</feature>
<dbReference type="SUPFAM" id="SSF53474">
    <property type="entry name" value="alpha/beta-Hydrolases"/>
    <property type="match status" value="1"/>
</dbReference>
<protein>
    <recommendedName>
        <fullName evidence="4">Putative phospholipase</fullName>
        <ecNumber evidence="4">3.1.1.47</ecNumber>
    </recommendedName>
</protein>
<dbReference type="GO" id="GO:0003847">
    <property type="term" value="F:1-alkyl-2-acetylglycerophosphocholine esterase activity"/>
    <property type="evidence" value="ECO:0007669"/>
    <property type="project" value="UniProtKB-UniRule"/>
</dbReference>
<dbReference type="Gene3D" id="3.40.50.1820">
    <property type="entry name" value="alpha/beta hydrolase"/>
    <property type="match status" value="1"/>
</dbReference>
<gene>
    <name evidence="7" type="ORF">VM1G_05813</name>
</gene>
<evidence type="ECO:0000313" key="8">
    <source>
        <dbReference type="Proteomes" id="UP000078559"/>
    </source>
</evidence>
<evidence type="ECO:0000256" key="6">
    <source>
        <dbReference type="SAM" id="MobiDB-lite"/>
    </source>
</evidence>
<feature type="region of interest" description="Disordered" evidence="6">
    <location>
        <begin position="1"/>
        <end position="20"/>
    </location>
</feature>
<evidence type="ECO:0000256" key="3">
    <source>
        <dbReference type="ARBA" id="ARBA00023098"/>
    </source>
</evidence>
<evidence type="ECO:0000313" key="7">
    <source>
        <dbReference type="EMBL" id="KUI70383.1"/>
    </source>
</evidence>
<keyword evidence="1 4" id="KW-0378">Hydrolase</keyword>
<dbReference type="AlphaFoldDB" id="A0A194W2S3"/>
<proteinExistence type="inferred from homology"/>
<accession>A0A194W2S3</accession>
<dbReference type="Pfam" id="PF03403">
    <property type="entry name" value="PAF-AH_p_II"/>
    <property type="match status" value="1"/>
</dbReference>
<evidence type="ECO:0000256" key="2">
    <source>
        <dbReference type="ARBA" id="ARBA00022963"/>
    </source>
</evidence>
<evidence type="ECO:0000256" key="5">
    <source>
        <dbReference type="PIRSR" id="PIRSR018169-1"/>
    </source>
</evidence>
<dbReference type="PIRSF" id="PIRSF018169">
    <property type="entry name" value="PAF_acetylhydrolase"/>
    <property type="match status" value="1"/>
</dbReference>
<dbReference type="SMR" id="A0A194W2S3"/>
<organism evidence="7 8">
    <name type="scientific">Cytospora mali</name>
    <name type="common">Apple Valsa canker fungus</name>
    <name type="synonym">Valsa mali</name>
    <dbReference type="NCBI Taxonomy" id="578113"/>
    <lineage>
        <taxon>Eukaryota</taxon>
        <taxon>Fungi</taxon>
        <taxon>Dikarya</taxon>
        <taxon>Ascomycota</taxon>
        <taxon>Pezizomycotina</taxon>
        <taxon>Sordariomycetes</taxon>
        <taxon>Sordariomycetidae</taxon>
        <taxon>Diaporthales</taxon>
        <taxon>Cytosporaceae</taxon>
        <taxon>Cytospora</taxon>
    </lineage>
</organism>
<feature type="region of interest" description="Disordered" evidence="6">
    <location>
        <begin position="534"/>
        <end position="555"/>
    </location>
</feature>
<name>A0A194W2S3_CYTMA</name>
<dbReference type="OrthoDB" id="2363873at2759"/>
<keyword evidence="8" id="KW-1185">Reference proteome</keyword>
<evidence type="ECO:0000256" key="4">
    <source>
        <dbReference type="PIRNR" id="PIRNR018169"/>
    </source>
</evidence>